<keyword evidence="1" id="KW-1133">Transmembrane helix</keyword>
<evidence type="ECO:0000256" key="1">
    <source>
        <dbReference type="SAM" id="Phobius"/>
    </source>
</evidence>
<dbReference type="GO" id="GO:0005886">
    <property type="term" value="C:plasma membrane"/>
    <property type="evidence" value="ECO:0007669"/>
    <property type="project" value="TreeGrafter"/>
</dbReference>
<name>A0AB94IEK4_9GAMM</name>
<dbReference type="InterPro" id="IPR008523">
    <property type="entry name" value="DUF805"/>
</dbReference>
<reference evidence="2 3" key="1">
    <citation type="journal article" date="2014" name="Appl. Environ. Microbiol.">
        <title>Genomic features of a bumble bee symbiont reflect its host environment.</title>
        <authorList>
            <person name="Martinson V.G."/>
            <person name="Magoc T."/>
            <person name="Koch H."/>
            <person name="Salzberg S.L."/>
            <person name="Moran N.A."/>
        </authorList>
    </citation>
    <scope>NUCLEOTIDE SEQUENCE [LARGE SCALE GENOMIC DNA]</scope>
    <source>
        <strain evidence="2 3">Bimp</strain>
    </source>
</reference>
<proteinExistence type="predicted"/>
<keyword evidence="1" id="KW-0472">Membrane</keyword>
<gene>
    <name evidence="2" type="ORF">O970_01460</name>
</gene>
<feature type="transmembrane region" description="Helical" evidence="1">
    <location>
        <begin position="24"/>
        <end position="47"/>
    </location>
</feature>
<evidence type="ECO:0000313" key="2">
    <source>
        <dbReference type="EMBL" id="TEA27922.1"/>
    </source>
</evidence>
<accession>A0AB94IEK4</accession>
<organism evidence="2 3">
    <name type="scientific">Candidatus Schmidhempelia bombi str. Bimp</name>
    <dbReference type="NCBI Taxonomy" id="1387197"/>
    <lineage>
        <taxon>Bacteria</taxon>
        <taxon>Pseudomonadati</taxon>
        <taxon>Pseudomonadota</taxon>
        <taxon>Gammaproteobacteria</taxon>
        <taxon>Orbales</taxon>
        <taxon>Orbaceae</taxon>
        <taxon>Candidatus Schmidhempelia</taxon>
    </lineage>
</organism>
<dbReference type="Proteomes" id="UP000506160">
    <property type="component" value="Unassembled WGS sequence"/>
</dbReference>
<sequence length="128" mass="14928">MNWFIECITKNYANFSGRARRKEYWMYTLFYLLFMSILVIASLVICTMKEMDSIATQHVVIFIVICAYLALFIPTLAVLVRRLHDINKSGWWSLISFVPYVGFIISIIFPLLDSTPGRNQYGENPKNM</sequence>
<dbReference type="AlphaFoldDB" id="A0AB94IEK4"/>
<protein>
    <submittedName>
        <fullName evidence="2">DUF805 domain-containing protein</fullName>
    </submittedName>
</protein>
<evidence type="ECO:0000313" key="3">
    <source>
        <dbReference type="Proteomes" id="UP000506160"/>
    </source>
</evidence>
<dbReference type="Pfam" id="PF05656">
    <property type="entry name" value="DUF805"/>
    <property type="match status" value="1"/>
</dbReference>
<comment type="caution">
    <text evidence="2">The sequence shown here is derived from an EMBL/GenBank/DDBJ whole genome shotgun (WGS) entry which is preliminary data.</text>
</comment>
<dbReference type="EMBL" id="AWGA01000013">
    <property type="protein sequence ID" value="TEA27922.1"/>
    <property type="molecule type" value="Genomic_DNA"/>
</dbReference>
<keyword evidence="3" id="KW-1185">Reference proteome</keyword>
<feature type="transmembrane region" description="Helical" evidence="1">
    <location>
        <begin position="59"/>
        <end position="79"/>
    </location>
</feature>
<dbReference type="PANTHER" id="PTHR34980:SF2">
    <property type="entry name" value="INNER MEMBRANE PROTEIN YHAH-RELATED"/>
    <property type="match status" value="1"/>
</dbReference>
<feature type="transmembrane region" description="Helical" evidence="1">
    <location>
        <begin position="91"/>
        <end position="112"/>
    </location>
</feature>
<dbReference type="RefSeq" id="WP_024495412.1">
    <property type="nucleotide sequence ID" value="NZ_AWGA01000013.1"/>
</dbReference>
<keyword evidence="1" id="KW-0812">Transmembrane</keyword>
<dbReference type="PANTHER" id="PTHR34980">
    <property type="entry name" value="INNER MEMBRANE PROTEIN-RELATED-RELATED"/>
    <property type="match status" value="1"/>
</dbReference>